<dbReference type="InterPro" id="IPR000843">
    <property type="entry name" value="HTH_LacI"/>
</dbReference>
<dbReference type="InterPro" id="IPR010982">
    <property type="entry name" value="Lambda_DNA-bd_dom_sf"/>
</dbReference>
<protein>
    <submittedName>
        <fullName evidence="6">LacI family DNA-binding transcriptional regulator</fullName>
    </submittedName>
</protein>
<keyword evidence="3" id="KW-0804">Transcription</keyword>
<keyword evidence="1" id="KW-0805">Transcription regulation</keyword>
<keyword evidence="7" id="KW-1185">Reference proteome</keyword>
<dbReference type="Pfam" id="PF13377">
    <property type="entry name" value="Peripla_BP_3"/>
    <property type="match status" value="1"/>
</dbReference>
<feature type="domain" description="HTH lacI-type" evidence="5">
    <location>
        <begin position="2"/>
        <end position="56"/>
    </location>
</feature>
<sequence length="364" mass="39332">MATIRDVAEAAGVALSTVSHVFNGTAPISEGTRQRVLQAAARLGYVPRRRRRNGSNRQQVVIFKNVIPAADEEGWSFQHEDLAEAIVVAAYRVFKERGVDVWVVPFEKDEVAQGIDPSYYTGFSGALVVDSSVSSFSSLPELPLPTVLAYCIAEAKPVLSVVPDDFRGGYEATRHLIRLGRRRIGFVSGPTGWIVCKERHSGYLAALHEFGLEADEAREASGDWSVESGRQAAAAILERGSDVDALFVANDLMALGAIRALRERGLRVPEDVAVVGYDNRAVAAVADPPLTTVQLPLGNIGRRAAQELLRLMERRPAHADTPASRVQIHCPLVIRDSCGYRLAQASTPQRPDFSPSGGEGGGEP</sequence>
<reference evidence="7" key="1">
    <citation type="submission" date="2023-12" db="EMBL/GenBank/DDBJ databases">
        <title>Novel isolates from deep terrestrial aquifers shed light on the physiology and ecology of the class Limnochordia.</title>
        <authorList>
            <person name="Karnachuk O.V."/>
            <person name="Lukina A.P."/>
            <person name="Avakyan M.R."/>
            <person name="Kadnikov V."/>
            <person name="Begmatov S."/>
            <person name="Beletsky A.V."/>
            <person name="Mardanov A.V."/>
            <person name="Ravin N.V."/>
        </authorList>
    </citation>
    <scope>NUCLEOTIDE SEQUENCE [LARGE SCALE GENOMIC DNA]</scope>
    <source>
        <strain evidence="7">LN</strain>
    </source>
</reference>
<dbReference type="CDD" id="cd06288">
    <property type="entry name" value="PBP1_sucrose_transcription_regulator"/>
    <property type="match status" value="1"/>
</dbReference>
<evidence type="ECO:0000256" key="3">
    <source>
        <dbReference type="ARBA" id="ARBA00023163"/>
    </source>
</evidence>
<evidence type="ECO:0000256" key="1">
    <source>
        <dbReference type="ARBA" id="ARBA00023015"/>
    </source>
</evidence>
<evidence type="ECO:0000256" key="4">
    <source>
        <dbReference type="SAM" id="MobiDB-lite"/>
    </source>
</evidence>
<name>A0ABZ1BNW6_9FIRM</name>
<dbReference type="InterPro" id="IPR046335">
    <property type="entry name" value="LacI/GalR-like_sensor"/>
</dbReference>
<organism evidence="6 7">
    <name type="scientific">Geochorda subterranea</name>
    <dbReference type="NCBI Taxonomy" id="3109564"/>
    <lineage>
        <taxon>Bacteria</taxon>
        <taxon>Bacillati</taxon>
        <taxon>Bacillota</taxon>
        <taxon>Limnochordia</taxon>
        <taxon>Limnochordales</taxon>
        <taxon>Geochordaceae</taxon>
        <taxon>Geochorda</taxon>
    </lineage>
</organism>
<dbReference type="Gene3D" id="1.10.260.40">
    <property type="entry name" value="lambda repressor-like DNA-binding domains"/>
    <property type="match status" value="1"/>
</dbReference>
<dbReference type="CDD" id="cd01392">
    <property type="entry name" value="HTH_LacI"/>
    <property type="match status" value="1"/>
</dbReference>
<evidence type="ECO:0000313" key="6">
    <source>
        <dbReference type="EMBL" id="WRP14487.1"/>
    </source>
</evidence>
<evidence type="ECO:0000256" key="2">
    <source>
        <dbReference type="ARBA" id="ARBA00023125"/>
    </source>
</evidence>
<dbReference type="Proteomes" id="UP001333102">
    <property type="component" value="Chromosome"/>
</dbReference>
<dbReference type="Pfam" id="PF00356">
    <property type="entry name" value="LacI"/>
    <property type="match status" value="1"/>
</dbReference>
<feature type="region of interest" description="Disordered" evidence="4">
    <location>
        <begin position="344"/>
        <end position="364"/>
    </location>
</feature>
<keyword evidence="2 6" id="KW-0238">DNA-binding</keyword>
<evidence type="ECO:0000313" key="7">
    <source>
        <dbReference type="Proteomes" id="UP001333102"/>
    </source>
</evidence>
<dbReference type="SMART" id="SM00354">
    <property type="entry name" value="HTH_LACI"/>
    <property type="match status" value="1"/>
</dbReference>
<dbReference type="InterPro" id="IPR028082">
    <property type="entry name" value="Peripla_BP_I"/>
</dbReference>
<gene>
    <name evidence="6" type="ORF">VLY81_13880</name>
</gene>
<dbReference type="RefSeq" id="WP_324668819.1">
    <property type="nucleotide sequence ID" value="NZ_CP141614.1"/>
</dbReference>
<accession>A0ABZ1BNW6</accession>
<dbReference type="SUPFAM" id="SSF53822">
    <property type="entry name" value="Periplasmic binding protein-like I"/>
    <property type="match status" value="1"/>
</dbReference>
<proteinExistence type="predicted"/>
<evidence type="ECO:0000259" key="5">
    <source>
        <dbReference type="PROSITE" id="PS50932"/>
    </source>
</evidence>
<dbReference type="GO" id="GO:0003677">
    <property type="term" value="F:DNA binding"/>
    <property type="evidence" value="ECO:0007669"/>
    <property type="project" value="UniProtKB-KW"/>
</dbReference>
<dbReference type="PROSITE" id="PS50932">
    <property type="entry name" value="HTH_LACI_2"/>
    <property type="match status" value="1"/>
</dbReference>
<dbReference type="EMBL" id="CP141614">
    <property type="protein sequence ID" value="WRP14487.1"/>
    <property type="molecule type" value="Genomic_DNA"/>
</dbReference>
<dbReference type="Gene3D" id="3.40.50.2300">
    <property type="match status" value="2"/>
</dbReference>
<dbReference type="SUPFAM" id="SSF47413">
    <property type="entry name" value="lambda repressor-like DNA-binding domains"/>
    <property type="match status" value="1"/>
</dbReference>
<dbReference type="PANTHER" id="PTHR30146">
    <property type="entry name" value="LACI-RELATED TRANSCRIPTIONAL REPRESSOR"/>
    <property type="match status" value="1"/>
</dbReference>
<dbReference type="PANTHER" id="PTHR30146:SF109">
    <property type="entry name" value="HTH-TYPE TRANSCRIPTIONAL REGULATOR GALS"/>
    <property type="match status" value="1"/>
</dbReference>